<comment type="subcellular location">
    <subcellularLocation>
        <location evidence="1">Membrane</location>
        <topology evidence="1">Multi-pass membrane protein</topology>
    </subcellularLocation>
</comment>
<proteinExistence type="predicted"/>
<evidence type="ECO:0000256" key="2">
    <source>
        <dbReference type="ARBA" id="ARBA00022692"/>
    </source>
</evidence>
<protein>
    <submittedName>
        <fullName evidence="7">4-hydroxybenzoate polyprenyltransferase</fullName>
    </submittedName>
</protein>
<name>A0A561UNB7_9ACTN</name>
<sequence length="299" mass="29545">MPTEALPPGVGRTEPPAEAAGAARRPVPARDLLLAAHPVPAFAVAGLATALAAATGRGPAGWLLVGAAVLCGQLCIGWSNDVIDLRRDLAAARTDKPLARGALAPASATAAACCAGAACVPLSLACGSAAGAAHLGGVAAGLAYNARLKRTRWSWLPYALAFGLLPAFVTLSLPGRPWPAWWLVAAAALLGVGAHLTNVLPDIDADLAAGVRGLPQRLGRTRSRVLAAAALLAASGVLVLGPSGPAGPIGWAGLAGGCALTAAALARAGNPVSRAPFLLTVALSAADLLLLLLRGAALH</sequence>
<gene>
    <name evidence="7" type="ORF">FHX73_114731</name>
</gene>
<reference evidence="7 8" key="1">
    <citation type="submission" date="2019-06" db="EMBL/GenBank/DDBJ databases">
        <title>Sequencing the genomes of 1000 actinobacteria strains.</title>
        <authorList>
            <person name="Klenk H.-P."/>
        </authorList>
    </citation>
    <scope>NUCLEOTIDE SEQUENCE [LARGE SCALE GENOMIC DNA]</scope>
    <source>
        <strain evidence="7 8">DSM 44826</strain>
    </source>
</reference>
<accession>A0A561UNB7</accession>
<keyword evidence="4 6" id="KW-0472">Membrane</keyword>
<evidence type="ECO:0000256" key="3">
    <source>
        <dbReference type="ARBA" id="ARBA00022989"/>
    </source>
</evidence>
<feature type="transmembrane region" description="Helical" evidence="6">
    <location>
        <begin position="180"/>
        <end position="200"/>
    </location>
</feature>
<dbReference type="GO" id="GO:0016020">
    <property type="term" value="C:membrane"/>
    <property type="evidence" value="ECO:0007669"/>
    <property type="project" value="UniProtKB-SubCell"/>
</dbReference>
<evidence type="ECO:0000256" key="6">
    <source>
        <dbReference type="SAM" id="Phobius"/>
    </source>
</evidence>
<keyword evidence="3 6" id="KW-1133">Transmembrane helix</keyword>
<dbReference type="RefSeq" id="WP_246213676.1">
    <property type="nucleotide sequence ID" value="NZ_BAAAMZ010000003.1"/>
</dbReference>
<keyword evidence="7" id="KW-0808">Transferase</keyword>
<dbReference type="Gene3D" id="1.10.357.140">
    <property type="entry name" value="UbiA prenyltransferase"/>
    <property type="match status" value="1"/>
</dbReference>
<feature type="transmembrane region" description="Helical" evidence="6">
    <location>
        <begin position="32"/>
        <end position="54"/>
    </location>
</feature>
<feature type="transmembrane region" description="Helical" evidence="6">
    <location>
        <begin position="277"/>
        <end position="297"/>
    </location>
</feature>
<dbReference type="GO" id="GO:0016765">
    <property type="term" value="F:transferase activity, transferring alkyl or aryl (other than methyl) groups"/>
    <property type="evidence" value="ECO:0007669"/>
    <property type="project" value="InterPro"/>
</dbReference>
<dbReference type="Pfam" id="PF01040">
    <property type="entry name" value="UbiA"/>
    <property type="match status" value="1"/>
</dbReference>
<comment type="caution">
    <text evidence="7">The sequence shown here is derived from an EMBL/GenBank/DDBJ whole genome shotgun (WGS) entry which is preliminary data.</text>
</comment>
<feature type="region of interest" description="Disordered" evidence="5">
    <location>
        <begin position="1"/>
        <end position="22"/>
    </location>
</feature>
<dbReference type="EMBL" id="VIWT01000001">
    <property type="protein sequence ID" value="TWG00851.1"/>
    <property type="molecule type" value="Genomic_DNA"/>
</dbReference>
<feature type="transmembrane region" description="Helical" evidence="6">
    <location>
        <begin position="155"/>
        <end position="174"/>
    </location>
</feature>
<organism evidence="7 8">
    <name type="scientific">Kitasatospora viridis</name>
    <dbReference type="NCBI Taxonomy" id="281105"/>
    <lineage>
        <taxon>Bacteria</taxon>
        <taxon>Bacillati</taxon>
        <taxon>Actinomycetota</taxon>
        <taxon>Actinomycetes</taxon>
        <taxon>Kitasatosporales</taxon>
        <taxon>Streptomycetaceae</taxon>
        <taxon>Kitasatospora</taxon>
    </lineage>
</organism>
<evidence type="ECO:0000313" key="7">
    <source>
        <dbReference type="EMBL" id="TWG00851.1"/>
    </source>
</evidence>
<evidence type="ECO:0000256" key="4">
    <source>
        <dbReference type="ARBA" id="ARBA00023136"/>
    </source>
</evidence>
<feature type="transmembrane region" description="Helical" evidence="6">
    <location>
        <begin position="60"/>
        <end position="79"/>
    </location>
</feature>
<dbReference type="AlphaFoldDB" id="A0A561UNB7"/>
<dbReference type="Proteomes" id="UP000317940">
    <property type="component" value="Unassembled WGS sequence"/>
</dbReference>
<evidence type="ECO:0000313" key="8">
    <source>
        <dbReference type="Proteomes" id="UP000317940"/>
    </source>
</evidence>
<keyword evidence="2 6" id="KW-0812">Transmembrane</keyword>
<dbReference type="InterPro" id="IPR044878">
    <property type="entry name" value="UbiA_sf"/>
</dbReference>
<feature type="transmembrane region" description="Helical" evidence="6">
    <location>
        <begin position="246"/>
        <end position="265"/>
    </location>
</feature>
<keyword evidence="8" id="KW-1185">Reference proteome</keyword>
<dbReference type="Gene3D" id="1.20.120.1780">
    <property type="entry name" value="UbiA prenyltransferase"/>
    <property type="match status" value="1"/>
</dbReference>
<evidence type="ECO:0000256" key="5">
    <source>
        <dbReference type="SAM" id="MobiDB-lite"/>
    </source>
</evidence>
<dbReference type="InterPro" id="IPR000537">
    <property type="entry name" value="UbiA_prenyltransferase"/>
</dbReference>
<feature type="transmembrane region" description="Helical" evidence="6">
    <location>
        <begin position="221"/>
        <end position="240"/>
    </location>
</feature>
<evidence type="ECO:0000256" key="1">
    <source>
        <dbReference type="ARBA" id="ARBA00004141"/>
    </source>
</evidence>
<feature type="compositionally biased region" description="Low complexity" evidence="5">
    <location>
        <begin position="11"/>
        <end position="22"/>
    </location>
</feature>